<keyword evidence="4" id="KW-0675">Receptor</keyword>
<feature type="compositionally biased region" description="Polar residues" evidence="1">
    <location>
        <begin position="211"/>
        <end position="223"/>
    </location>
</feature>
<dbReference type="PANTHER" id="PTHR45816">
    <property type="entry name" value="MIR DOMAIN-CONTAINING PROTEIN"/>
    <property type="match status" value="1"/>
</dbReference>
<feature type="region of interest" description="Disordered" evidence="1">
    <location>
        <begin position="211"/>
        <end position="234"/>
    </location>
</feature>
<dbReference type="SUPFAM" id="SSF52799">
    <property type="entry name" value="(Phosphotyrosine protein) phosphatases II"/>
    <property type="match status" value="1"/>
</dbReference>
<dbReference type="InterPro" id="IPR016024">
    <property type="entry name" value="ARM-type_fold"/>
</dbReference>
<dbReference type="AlphaFoldDB" id="A0A834CE72"/>
<protein>
    <submittedName>
        <fullName evidence="4">Inositol 1,4,5-trisphosphate receptor type 3</fullName>
    </submittedName>
</protein>
<accession>A0A834CE72</accession>
<evidence type="ECO:0000256" key="1">
    <source>
        <dbReference type="SAM" id="MobiDB-lite"/>
    </source>
</evidence>
<proteinExistence type="predicted"/>
<dbReference type="PROSITE" id="PS50056">
    <property type="entry name" value="TYR_PHOSPHATASE_2"/>
    <property type="match status" value="1"/>
</dbReference>
<evidence type="ECO:0000313" key="5">
    <source>
        <dbReference type="Proteomes" id="UP000646548"/>
    </source>
</evidence>
<evidence type="ECO:0000313" key="4">
    <source>
        <dbReference type="EMBL" id="KAF6725081.1"/>
    </source>
</evidence>
<sequence>MLDLMAESREGVSENSPLRYHISLVELLAACAEGKNVYTEIKCTSLLPLEDVVKVVTHEDCITEVKTAYVNFVNHCYVDTEVEMKEIYTSNHIWNLFEDFTVDMARVCNKRESRLSDPVLEKYIVNVVLDTINAFFSSPFSENSTSLQTHHTIVIQLLQSCVRLLDCQWLQQQHKVQVDGCIRTLCMTAKSRSIVVPPELESYIKQMTTSSYNTLPRSNPQYKSASRSSRPISSSNPWDYKNIIDKLQDVINTLEDRLKPLVNAELSVLVDVLHQPELLFLEGTDVRRRCESGSFISKLIQHTKALMSSEEKLCIKVLKTLQEMLIRTLDFDEKGLSLRKVLLQNYLYQNRKNDLPELAAAGGEQERDWASVVAIQCRLDREGGTKLFTDLVMSSKNDKIFQESIQLAICLLEGGNTEIQNSFYKLMMGDNKSEKFFKVLHDRMKEAQTDIKATVSVNVGEMTHKANQKEPNNGPGDLLLLNQGESIAPIAGPPAQPAGEQREVEMEMGPAVTIMKPILRFLQLLCENHNLDLQGYKEAPNAYIATQGPMVHTVGDFWDMVWQEKSSIIVMVTRLKENDVKCEPYWPLPRYDIEKVTEEKMEEHQKDDEEETRRFSRFVIRLKDCQEKHGFTVTDMEVQLASECRLVRHYWFTSWPDHHIPECITSLLRLVEEVEVYRKSLESSFSSQPTSGLQAGLGPVIVHCSAGIGRTGCFIASSICCQQLRETAQVDILETVCRLRLDRGGMIQTVEQYQFLYATLAKYSCQLQQNQV</sequence>
<feature type="domain" description="Tyrosine-protein phosphatase" evidence="2">
    <location>
        <begin position="482"/>
        <end position="763"/>
    </location>
</feature>
<dbReference type="Proteomes" id="UP000646548">
    <property type="component" value="Unassembled WGS sequence"/>
</dbReference>
<dbReference type="InterPro" id="IPR000242">
    <property type="entry name" value="PTP_cat"/>
</dbReference>
<dbReference type="PRINTS" id="PR00700">
    <property type="entry name" value="PRTYPHPHTASE"/>
</dbReference>
<dbReference type="PROSITE" id="PS50055">
    <property type="entry name" value="TYR_PHOSPHATASE_PTP"/>
    <property type="match status" value="1"/>
</dbReference>
<evidence type="ECO:0000259" key="3">
    <source>
        <dbReference type="PROSITE" id="PS50056"/>
    </source>
</evidence>
<feature type="domain" description="Tyrosine specific protein phosphatases" evidence="3">
    <location>
        <begin position="668"/>
        <end position="754"/>
    </location>
</feature>
<dbReference type="PANTHER" id="PTHR45816:SF1">
    <property type="entry name" value="INOSITOL 1,4,5-TRISPHOSPHATE RECEPTOR"/>
    <property type="match status" value="1"/>
</dbReference>
<dbReference type="GO" id="GO:0006816">
    <property type="term" value="P:calcium ion transport"/>
    <property type="evidence" value="ECO:0007669"/>
    <property type="project" value="InterPro"/>
</dbReference>
<gene>
    <name evidence="4" type="ORF">FQA47_023089</name>
</gene>
<reference evidence="4" key="1">
    <citation type="journal article" name="BMC Genomics">
        <title>Long-read sequencing and de novo genome assembly of marine medaka (Oryzias melastigma).</title>
        <authorList>
            <person name="Liang P."/>
            <person name="Saqib H.S.A."/>
            <person name="Ni X."/>
            <person name="Shen Y."/>
        </authorList>
    </citation>
    <scope>NUCLEOTIDE SEQUENCE</scope>
    <source>
        <strain evidence="4">Bigg-433</strain>
    </source>
</reference>
<dbReference type="InterPro" id="IPR016130">
    <property type="entry name" value="Tyr_Pase_AS"/>
</dbReference>
<dbReference type="Gene3D" id="3.90.190.10">
    <property type="entry name" value="Protein tyrosine phosphatase superfamily"/>
    <property type="match status" value="1"/>
</dbReference>
<dbReference type="InterPro" id="IPR003595">
    <property type="entry name" value="Tyr_Pase_cat"/>
</dbReference>
<dbReference type="GO" id="GO:0004725">
    <property type="term" value="F:protein tyrosine phosphatase activity"/>
    <property type="evidence" value="ECO:0007669"/>
    <property type="project" value="InterPro"/>
</dbReference>
<dbReference type="PROSITE" id="PS00383">
    <property type="entry name" value="TYR_PHOSPHATASE_1"/>
    <property type="match status" value="1"/>
</dbReference>
<dbReference type="Pfam" id="PF00102">
    <property type="entry name" value="Y_phosphatase"/>
    <property type="match status" value="1"/>
</dbReference>
<dbReference type="InterPro" id="IPR000387">
    <property type="entry name" value="Tyr_Pase_dom"/>
</dbReference>
<evidence type="ECO:0000259" key="2">
    <source>
        <dbReference type="PROSITE" id="PS50055"/>
    </source>
</evidence>
<name>A0A834CE72_ORYME</name>
<dbReference type="SMART" id="SM00194">
    <property type="entry name" value="PTPc"/>
    <property type="match status" value="1"/>
</dbReference>
<dbReference type="InterPro" id="IPR029021">
    <property type="entry name" value="Prot-tyrosine_phosphatase-like"/>
</dbReference>
<dbReference type="SUPFAM" id="SSF48371">
    <property type="entry name" value="ARM repeat"/>
    <property type="match status" value="1"/>
</dbReference>
<dbReference type="SMART" id="SM00404">
    <property type="entry name" value="PTPc_motif"/>
    <property type="match status" value="1"/>
</dbReference>
<organism evidence="4 5">
    <name type="scientific">Oryzias melastigma</name>
    <name type="common">Marine medaka</name>
    <dbReference type="NCBI Taxonomy" id="30732"/>
    <lineage>
        <taxon>Eukaryota</taxon>
        <taxon>Metazoa</taxon>
        <taxon>Chordata</taxon>
        <taxon>Craniata</taxon>
        <taxon>Vertebrata</taxon>
        <taxon>Euteleostomi</taxon>
        <taxon>Actinopterygii</taxon>
        <taxon>Neopterygii</taxon>
        <taxon>Teleostei</taxon>
        <taxon>Neoteleostei</taxon>
        <taxon>Acanthomorphata</taxon>
        <taxon>Ovalentaria</taxon>
        <taxon>Atherinomorphae</taxon>
        <taxon>Beloniformes</taxon>
        <taxon>Adrianichthyidae</taxon>
        <taxon>Oryziinae</taxon>
        <taxon>Oryzias</taxon>
    </lineage>
</organism>
<comment type="caution">
    <text evidence="4">The sequence shown here is derived from an EMBL/GenBank/DDBJ whole genome shotgun (WGS) entry which is preliminary data.</text>
</comment>
<dbReference type="InterPro" id="IPR015925">
    <property type="entry name" value="Ryanodine_IP3_receptor"/>
</dbReference>
<feature type="compositionally biased region" description="Low complexity" evidence="1">
    <location>
        <begin position="224"/>
        <end position="234"/>
    </location>
</feature>
<dbReference type="EMBL" id="WKFB01000376">
    <property type="protein sequence ID" value="KAF6725081.1"/>
    <property type="molecule type" value="Genomic_DNA"/>
</dbReference>